<gene>
    <name evidence="2" type="ORF">PHLGIDRAFT_18089</name>
</gene>
<feature type="region of interest" description="Disordered" evidence="1">
    <location>
        <begin position="70"/>
        <end position="102"/>
    </location>
</feature>
<dbReference type="OrthoDB" id="3256438at2759"/>
<evidence type="ECO:0000313" key="3">
    <source>
        <dbReference type="Proteomes" id="UP000053257"/>
    </source>
</evidence>
<evidence type="ECO:0000313" key="2">
    <source>
        <dbReference type="EMBL" id="KIP11175.1"/>
    </source>
</evidence>
<dbReference type="AlphaFoldDB" id="A0A0C3SEZ1"/>
<protein>
    <submittedName>
        <fullName evidence="2">Uncharacterized protein</fullName>
    </submittedName>
</protein>
<organism evidence="2 3">
    <name type="scientific">Phlebiopsis gigantea (strain 11061_1 CR5-6)</name>
    <name type="common">White-rot fungus</name>
    <name type="synonym">Peniophora gigantea</name>
    <dbReference type="NCBI Taxonomy" id="745531"/>
    <lineage>
        <taxon>Eukaryota</taxon>
        <taxon>Fungi</taxon>
        <taxon>Dikarya</taxon>
        <taxon>Basidiomycota</taxon>
        <taxon>Agaricomycotina</taxon>
        <taxon>Agaricomycetes</taxon>
        <taxon>Polyporales</taxon>
        <taxon>Phanerochaetaceae</taxon>
        <taxon>Phlebiopsis</taxon>
    </lineage>
</organism>
<reference evidence="2 3" key="1">
    <citation type="journal article" date="2014" name="PLoS Genet.">
        <title>Analysis of the Phlebiopsis gigantea genome, transcriptome and secretome provides insight into its pioneer colonization strategies of wood.</title>
        <authorList>
            <person name="Hori C."/>
            <person name="Ishida T."/>
            <person name="Igarashi K."/>
            <person name="Samejima M."/>
            <person name="Suzuki H."/>
            <person name="Master E."/>
            <person name="Ferreira P."/>
            <person name="Ruiz-Duenas F.J."/>
            <person name="Held B."/>
            <person name="Canessa P."/>
            <person name="Larrondo L.F."/>
            <person name="Schmoll M."/>
            <person name="Druzhinina I.S."/>
            <person name="Kubicek C.P."/>
            <person name="Gaskell J.A."/>
            <person name="Kersten P."/>
            <person name="St John F."/>
            <person name="Glasner J."/>
            <person name="Sabat G."/>
            <person name="Splinter BonDurant S."/>
            <person name="Syed K."/>
            <person name="Yadav J."/>
            <person name="Mgbeahuruike A.C."/>
            <person name="Kovalchuk A."/>
            <person name="Asiegbu F.O."/>
            <person name="Lackner G."/>
            <person name="Hoffmeister D."/>
            <person name="Rencoret J."/>
            <person name="Gutierrez A."/>
            <person name="Sun H."/>
            <person name="Lindquist E."/>
            <person name="Barry K."/>
            <person name="Riley R."/>
            <person name="Grigoriev I.V."/>
            <person name="Henrissat B."/>
            <person name="Kues U."/>
            <person name="Berka R.M."/>
            <person name="Martinez A.T."/>
            <person name="Covert S.F."/>
            <person name="Blanchette R.A."/>
            <person name="Cullen D."/>
        </authorList>
    </citation>
    <scope>NUCLEOTIDE SEQUENCE [LARGE SCALE GENOMIC DNA]</scope>
    <source>
        <strain evidence="2 3">11061_1 CR5-6</strain>
    </source>
</reference>
<dbReference type="EMBL" id="KN840448">
    <property type="protein sequence ID" value="KIP11175.1"/>
    <property type="molecule type" value="Genomic_DNA"/>
</dbReference>
<evidence type="ECO:0000256" key="1">
    <source>
        <dbReference type="SAM" id="MobiDB-lite"/>
    </source>
</evidence>
<dbReference type="Proteomes" id="UP000053257">
    <property type="component" value="Unassembled WGS sequence"/>
</dbReference>
<accession>A0A0C3SEZ1</accession>
<keyword evidence="3" id="KW-1185">Reference proteome</keyword>
<proteinExistence type="predicted"/>
<dbReference type="STRING" id="745531.A0A0C3SEZ1"/>
<feature type="compositionally biased region" description="Polar residues" evidence="1">
    <location>
        <begin position="82"/>
        <end position="95"/>
    </location>
</feature>
<sequence length="222" mass="24418">MPGLALAPITVPNVAPRKRTMSFSSPQPKPARSLARSGSYISLADMHIKQGPYSVHRHDATSLVAYTHIPRQPRDRRKSVSRGGTSERITISTKSARPPPLIPPATPPMASLRTSASAFAAPMRPSVHTRTHFPRSKPEPDLYRIAITTRMRNSPEGQKILHMGPRLAFSIYNATRELEQIVASRHDAEGDIDIDMGDGEGLLTASWVAIPREDWEMVDCAA</sequence>
<dbReference type="HOGENOM" id="CLU_055848_0_0_1"/>
<name>A0A0C3SEZ1_PHLG1</name>